<dbReference type="EMBL" id="LR796414">
    <property type="protein sequence ID" value="CAB4142278.1"/>
    <property type="molecule type" value="Genomic_DNA"/>
</dbReference>
<proteinExistence type="predicted"/>
<reference evidence="1" key="1">
    <citation type="submission" date="2020-04" db="EMBL/GenBank/DDBJ databases">
        <authorList>
            <person name="Chiriac C."/>
            <person name="Salcher M."/>
            <person name="Ghai R."/>
            <person name="Kavagutti S V."/>
        </authorList>
    </citation>
    <scope>NUCLEOTIDE SEQUENCE</scope>
</reference>
<evidence type="ECO:0000313" key="1">
    <source>
        <dbReference type="EMBL" id="CAB4142278.1"/>
    </source>
</evidence>
<protein>
    <recommendedName>
        <fullName evidence="2">Tail completion protein</fullName>
    </recommendedName>
</protein>
<name>A0A6J5M6E9_9CAUD</name>
<accession>A0A6J5M6E9</accession>
<gene>
    <name evidence="1" type="ORF">UFOVP444_5</name>
</gene>
<sequence>MPNETILQQIRTPLATALSVVAGNVYSFVPETVIPPAVVVVPDSPYLEFETISKTNVRAKINFTISVAVAYNSNPASLDNIEQLIISVLAVIPVGYIVSSVERPTVTQVGASTLLIADVRVSTYYTQTI</sequence>
<evidence type="ECO:0008006" key="2">
    <source>
        <dbReference type="Google" id="ProtNLM"/>
    </source>
</evidence>
<organism evidence="1">
    <name type="scientific">uncultured Caudovirales phage</name>
    <dbReference type="NCBI Taxonomy" id="2100421"/>
    <lineage>
        <taxon>Viruses</taxon>
        <taxon>Duplodnaviria</taxon>
        <taxon>Heunggongvirae</taxon>
        <taxon>Uroviricota</taxon>
        <taxon>Caudoviricetes</taxon>
        <taxon>Peduoviridae</taxon>
        <taxon>Maltschvirus</taxon>
        <taxon>Maltschvirus maltsch</taxon>
    </lineage>
</organism>